<dbReference type="EMBL" id="WIEZ01000018">
    <property type="protein sequence ID" value="NKM48788.1"/>
    <property type="molecule type" value="Genomic_DNA"/>
</dbReference>
<proteinExistence type="predicted"/>
<name>A0A8I2H3D3_RHILV</name>
<comment type="caution">
    <text evidence="1">The sequence shown here is derived from an EMBL/GenBank/DDBJ whole genome shotgun (WGS) entry which is preliminary data.</text>
</comment>
<evidence type="ECO:0000313" key="1">
    <source>
        <dbReference type="EMBL" id="NKM48788.1"/>
    </source>
</evidence>
<dbReference type="AlphaFoldDB" id="A0A8I2H3D3"/>
<dbReference type="Proteomes" id="UP000662259">
    <property type="component" value="Unassembled WGS sequence"/>
</dbReference>
<dbReference type="RefSeq" id="WP_130804302.1">
    <property type="nucleotide sequence ID" value="NZ_WIEZ01000018.1"/>
</dbReference>
<accession>A0A8I2H3D3</accession>
<organism evidence="1 2">
    <name type="scientific">Rhizobium leguminosarum bv. viciae</name>
    <dbReference type="NCBI Taxonomy" id="387"/>
    <lineage>
        <taxon>Bacteria</taxon>
        <taxon>Pseudomonadati</taxon>
        <taxon>Pseudomonadota</taxon>
        <taxon>Alphaproteobacteria</taxon>
        <taxon>Hyphomicrobiales</taxon>
        <taxon>Rhizobiaceae</taxon>
        <taxon>Rhizobium/Agrobacterium group</taxon>
        <taxon>Rhizobium</taxon>
    </lineage>
</organism>
<sequence length="216" mass="24102">MAYSKADFRTLTQQLHQSLIAQNGEPLSCELYATPFSHGSITVEYDNGDQDHHVAEACNIAAVISSIGRILSLPRSNIACEEMSEVLLLRLDVLREYIRAAIETAHKGTYSETDADRMVRRWAGFLKHPSEYVFAHRCLSSTGTTFDPPAIEINCAFLASWDKLKLYERDQKKSDLAHQIVSVNFPSIAKIDAFFKATANHINKLIAANFGIVQNA</sequence>
<reference evidence="1" key="1">
    <citation type="submission" date="2019-10" db="EMBL/GenBank/DDBJ databases">
        <title>Rhizobium leguminosarum symbiovar viciae collection.</title>
        <authorList>
            <person name="Boivin S."/>
            <person name="Lepetit M."/>
        </authorList>
    </citation>
    <scope>NUCLEOTIDE SEQUENCE</scope>
    <source>
        <strain evidence="1">L143</strain>
    </source>
</reference>
<evidence type="ECO:0000313" key="2">
    <source>
        <dbReference type="Proteomes" id="UP000662259"/>
    </source>
</evidence>
<gene>
    <name evidence="1" type="ORF">GFL91_28310</name>
</gene>
<protein>
    <submittedName>
        <fullName evidence="1">Uncharacterized protein</fullName>
    </submittedName>
</protein>